<feature type="active site" evidence="6">
    <location>
        <position position="332"/>
    </location>
</feature>
<evidence type="ECO:0000256" key="3">
    <source>
        <dbReference type="ARBA" id="ARBA00022750"/>
    </source>
</evidence>
<proteinExistence type="inferred from homology"/>
<keyword evidence="10" id="KW-1185">Reference proteome</keyword>
<keyword evidence="7" id="KW-0732">Signal</keyword>
<dbReference type="InterPro" id="IPR032861">
    <property type="entry name" value="TAXi_N"/>
</dbReference>
<evidence type="ECO:0000313" key="9">
    <source>
        <dbReference type="EMBL" id="GMH26209.1"/>
    </source>
</evidence>
<evidence type="ECO:0000256" key="5">
    <source>
        <dbReference type="ARBA" id="ARBA00023180"/>
    </source>
</evidence>
<dbReference type="Proteomes" id="UP001279734">
    <property type="component" value="Unassembled WGS sequence"/>
</dbReference>
<keyword evidence="3" id="KW-0064">Aspartyl protease</keyword>
<dbReference type="InterPro" id="IPR034161">
    <property type="entry name" value="Pepsin-like_plant"/>
</dbReference>
<reference evidence="9" key="1">
    <citation type="submission" date="2023-05" db="EMBL/GenBank/DDBJ databases">
        <title>Nepenthes gracilis genome sequencing.</title>
        <authorList>
            <person name="Fukushima K."/>
        </authorList>
    </citation>
    <scope>NUCLEOTIDE SEQUENCE</scope>
    <source>
        <strain evidence="9">SING2019-196</strain>
    </source>
</reference>
<accession>A0AAD3TC33</accession>
<dbReference type="PROSITE" id="PS51767">
    <property type="entry name" value="PEPTIDASE_A1"/>
    <property type="match status" value="1"/>
</dbReference>
<keyword evidence="5" id="KW-0325">Glycoprotein</keyword>
<dbReference type="SUPFAM" id="SSF50630">
    <property type="entry name" value="Acid proteases"/>
    <property type="match status" value="1"/>
</dbReference>
<keyword evidence="4" id="KW-0378">Hydrolase</keyword>
<dbReference type="Pfam" id="PF14543">
    <property type="entry name" value="TAXi_N"/>
    <property type="match status" value="1"/>
</dbReference>
<comment type="caution">
    <text evidence="9">The sequence shown here is derived from an EMBL/GenBank/DDBJ whole genome shotgun (WGS) entry which is preliminary data.</text>
</comment>
<evidence type="ECO:0000256" key="4">
    <source>
        <dbReference type="ARBA" id="ARBA00022801"/>
    </source>
</evidence>
<evidence type="ECO:0000259" key="8">
    <source>
        <dbReference type="PROSITE" id="PS51767"/>
    </source>
</evidence>
<feature type="active site" evidence="6">
    <location>
        <position position="104"/>
    </location>
</feature>
<evidence type="ECO:0000256" key="2">
    <source>
        <dbReference type="ARBA" id="ARBA00022670"/>
    </source>
</evidence>
<gene>
    <name evidence="9" type="ORF">Nepgr_028052</name>
</gene>
<dbReference type="Pfam" id="PF14541">
    <property type="entry name" value="TAXi_C"/>
    <property type="match status" value="1"/>
</dbReference>
<dbReference type="GO" id="GO:0006508">
    <property type="term" value="P:proteolysis"/>
    <property type="evidence" value="ECO:0007669"/>
    <property type="project" value="UniProtKB-KW"/>
</dbReference>
<organism evidence="9 10">
    <name type="scientific">Nepenthes gracilis</name>
    <name type="common">Slender pitcher plant</name>
    <dbReference type="NCBI Taxonomy" id="150966"/>
    <lineage>
        <taxon>Eukaryota</taxon>
        <taxon>Viridiplantae</taxon>
        <taxon>Streptophyta</taxon>
        <taxon>Embryophyta</taxon>
        <taxon>Tracheophyta</taxon>
        <taxon>Spermatophyta</taxon>
        <taxon>Magnoliopsida</taxon>
        <taxon>eudicotyledons</taxon>
        <taxon>Gunneridae</taxon>
        <taxon>Pentapetalae</taxon>
        <taxon>Caryophyllales</taxon>
        <taxon>Nepenthaceae</taxon>
        <taxon>Nepenthes</taxon>
    </lineage>
</organism>
<name>A0AAD3TC33_NEPGR</name>
<dbReference type="InterPro" id="IPR051708">
    <property type="entry name" value="Plant_Aspart_Prot_A1"/>
</dbReference>
<dbReference type="PANTHER" id="PTHR47967:SF46">
    <property type="entry name" value="ASPARTIC PROTEINASE NEPENTHESIN-1"/>
    <property type="match status" value="1"/>
</dbReference>
<dbReference type="EMBL" id="BSYO01000030">
    <property type="protein sequence ID" value="GMH26209.1"/>
    <property type="molecule type" value="Genomic_DNA"/>
</dbReference>
<evidence type="ECO:0000256" key="6">
    <source>
        <dbReference type="PIRSR" id="PIRSR601461-1"/>
    </source>
</evidence>
<dbReference type="InterPro" id="IPR032799">
    <property type="entry name" value="TAXi_C"/>
</dbReference>
<feature type="chain" id="PRO_5041955439" description="Peptidase A1 domain-containing protein" evidence="7">
    <location>
        <begin position="29"/>
        <end position="456"/>
    </location>
</feature>
<dbReference type="GO" id="GO:0004190">
    <property type="term" value="F:aspartic-type endopeptidase activity"/>
    <property type="evidence" value="ECO:0007669"/>
    <property type="project" value="UniProtKB-KW"/>
</dbReference>
<dbReference type="CDD" id="cd05476">
    <property type="entry name" value="pepsin_A_like_plant"/>
    <property type="match status" value="1"/>
</dbReference>
<feature type="signal peptide" evidence="7">
    <location>
        <begin position="1"/>
        <end position="28"/>
    </location>
</feature>
<keyword evidence="2" id="KW-0645">Protease</keyword>
<feature type="domain" description="Peptidase A1" evidence="8">
    <location>
        <begin position="86"/>
        <end position="449"/>
    </location>
</feature>
<dbReference type="FunFam" id="2.40.70.10:FF:000033">
    <property type="entry name" value="Aspartyl protease family protein"/>
    <property type="match status" value="1"/>
</dbReference>
<comment type="similarity">
    <text evidence="1">Belongs to the peptidase A1 family.</text>
</comment>
<dbReference type="InterPro" id="IPR033121">
    <property type="entry name" value="PEPTIDASE_A1"/>
</dbReference>
<evidence type="ECO:0000256" key="1">
    <source>
        <dbReference type="ARBA" id="ARBA00007447"/>
    </source>
</evidence>
<dbReference type="FunFam" id="2.40.70.10:FF:000215">
    <property type="entry name" value="Aspartyl protease family protein 2"/>
    <property type="match status" value="1"/>
</dbReference>
<evidence type="ECO:0000256" key="7">
    <source>
        <dbReference type="SAM" id="SignalP"/>
    </source>
</evidence>
<dbReference type="PANTHER" id="PTHR47967">
    <property type="entry name" value="OS07G0603500 PROTEIN-RELATED"/>
    <property type="match status" value="1"/>
</dbReference>
<dbReference type="Gene3D" id="2.40.70.10">
    <property type="entry name" value="Acid Proteases"/>
    <property type="match status" value="2"/>
</dbReference>
<dbReference type="InterPro" id="IPR001461">
    <property type="entry name" value="Aspartic_peptidase_A1"/>
</dbReference>
<sequence>MAVRLTSRVLIVVLLVFNLSDLFHIAHCTTLEYLKLRLHHIKSFTTPSQAIAFDSHRLSALFSALHGHQGLKSPLTSGASFGSGQYFVDLRIGTPPQSLLLVADTGSDLVWVKCSACRNCSLHRPGSAFFARHSATFAPIHCFDSACRLVPHSSTRHRLCRPTRLHSPCWYEYQYSDGSLTSGLFFTETSSLNTSSGRETTLGGLALGCGFEVSGPSITGPSFNGADGVMGLGRGPTSFSAQLGRRFGNRFSYCLLDYTLSPPPTSYLMIGGAHGVVSGHYKMSSTPLLTNRLFPTFYYIAIKTVIIDGVKLPINPSVWALDDFGNGGTIIDSGTTLSFVPEPAYRLILTAFSRRVKLPQLDKPSPGFDLCVNVSGVSRPSLPKMSFVMLGDSVFAPPPSNYFIDTAEGVKCLAVQSVASPSGFAVIGNLMQQGFLFEFDNDSSRLRFSRKACGRK</sequence>
<dbReference type="PRINTS" id="PR00792">
    <property type="entry name" value="PEPSIN"/>
</dbReference>
<protein>
    <recommendedName>
        <fullName evidence="8">Peptidase A1 domain-containing protein</fullName>
    </recommendedName>
</protein>
<evidence type="ECO:0000313" key="10">
    <source>
        <dbReference type="Proteomes" id="UP001279734"/>
    </source>
</evidence>
<dbReference type="AlphaFoldDB" id="A0AAD3TC33"/>
<dbReference type="InterPro" id="IPR021109">
    <property type="entry name" value="Peptidase_aspartic_dom_sf"/>
</dbReference>